<gene>
    <name evidence="1" type="ORF">PoB_000598400</name>
</gene>
<dbReference type="EMBL" id="BLXT01000663">
    <property type="protein sequence ID" value="GFN79478.1"/>
    <property type="molecule type" value="Genomic_DNA"/>
</dbReference>
<protein>
    <submittedName>
        <fullName evidence="1">Uncharacterized protein</fullName>
    </submittedName>
</protein>
<dbReference type="Proteomes" id="UP000735302">
    <property type="component" value="Unassembled WGS sequence"/>
</dbReference>
<accession>A0AAV3YBL3</accession>
<sequence>MTKDQLKANLKPSGHKLLDLSLHTGPASALKATFEDSRSSGGHRLAVMRRTIRQEAATVFRPYLPTQQFRTLSNHWKD</sequence>
<proteinExistence type="predicted"/>
<organism evidence="1 2">
    <name type="scientific">Plakobranchus ocellatus</name>
    <dbReference type="NCBI Taxonomy" id="259542"/>
    <lineage>
        <taxon>Eukaryota</taxon>
        <taxon>Metazoa</taxon>
        <taxon>Spiralia</taxon>
        <taxon>Lophotrochozoa</taxon>
        <taxon>Mollusca</taxon>
        <taxon>Gastropoda</taxon>
        <taxon>Heterobranchia</taxon>
        <taxon>Euthyneura</taxon>
        <taxon>Panpulmonata</taxon>
        <taxon>Sacoglossa</taxon>
        <taxon>Placobranchoidea</taxon>
        <taxon>Plakobranchidae</taxon>
        <taxon>Plakobranchus</taxon>
    </lineage>
</organism>
<keyword evidence="2" id="KW-1185">Reference proteome</keyword>
<reference evidence="1 2" key="1">
    <citation type="journal article" date="2021" name="Elife">
        <title>Chloroplast acquisition without the gene transfer in kleptoplastic sea slugs, Plakobranchus ocellatus.</title>
        <authorList>
            <person name="Maeda T."/>
            <person name="Takahashi S."/>
            <person name="Yoshida T."/>
            <person name="Shimamura S."/>
            <person name="Takaki Y."/>
            <person name="Nagai Y."/>
            <person name="Toyoda A."/>
            <person name="Suzuki Y."/>
            <person name="Arimoto A."/>
            <person name="Ishii H."/>
            <person name="Satoh N."/>
            <person name="Nishiyama T."/>
            <person name="Hasebe M."/>
            <person name="Maruyama T."/>
            <person name="Minagawa J."/>
            <person name="Obokata J."/>
            <person name="Shigenobu S."/>
        </authorList>
    </citation>
    <scope>NUCLEOTIDE SEQUENCE [LARGE SCALE GENOMIC DNA]</scope>
</reference>
<name>A0AAV3YBL3_9GAST</name>
<evidence type="ECO:0000313" key="1">
    <source>
        <dbReference type="EMBL" id="GFN79478.1"/>
    </source>
</evidence>
<evidence type="ECO:0000313" key="2">
    <source>
        <dbReference type="Proteomes" id="UP000735302"/>
    </source>
</evidence>
<comment type="caution">
    <text evidence="1">The sequence shown here is derived from an EMBL/GenBank/DDBJ whole genome shotgun (WGS) entry which is preliminary data.</text>
</comment>
<dbReference type="AlphaFoldDB" id="A0AAV3YBL3"/>